<reference evidence="1 2" key="1">
    <citation type="submission" date="2020-10" db="EMBL/GenBank/DDBJ databases">
        <title>Connecting structure to function with the recovery of over 1000 high-quality activated sludge metagenome-assembled genomes encoding full-length rRNA genes using long-read sequencing.</title>
        <authorList>
            <person name="Singleton C.M."/>
            <person name="Petriglieri F."/>
            <person name="Kristensen J.M."/>
            <person name="Kirkegaard R.H."/>
            <person name="Michaelsen T.Y."/>
            <person name="Andersen M.H."/>
            <person name="Karst S.M."/>
            <person name="Dueholm M.S."/>
            <person name="Nielsen P.H."/>
            <person name="Albertsen M."/>
        </authorList>
    </citation>
    <scope>NUCLEOTIDE SEQUENCE [LARGE SCALE GENOMIC DNA]</scope>
    <source>
        <strain evidence="1">Ribe_18-Q3-R11-54_MAXAC.273</strain>
    </source>
</reference>
<evidence type="ECO:0000313" key="2">
    <source>
        <dbReference type="Proteomes" id="UP000808337"/>
    </source>
</evidence>
<dbReference type="InterPro" id="IPR026341">
    <property type="entry name" value="T9SS_type_B"/>
</dbReference>
<dbReference type="Pfam" id="PF13585">
    <property type="entry name" value="CHU_C"/>
    <property type="match status" value="1"/>
</dbReference>
<protein>
    <submittedName>
        <fullName evidence="1">Gliding motility-associated C-terminal domain-containing protein</fullName>
    </submittedName>
</protein>
<comment type="caution">
    <text evidence="1">The sequence shown here is derived from an EMBL/GenBank/DDBJ whole genome shotgun (WGS) entry which is preliminary data.</text>
</comment>
<gene>
    <name evidence="1" type="ORF">IPP15_11045</name>
</gene>
<organism evidence="1 2">
    <name type="scientific">Candidatus Opimibacter skivensis</name>
    <dbReference type="NCBI Taxonomy" id="2982028"/>
    <lineage>
        <taxon>Bacteria</taxon>
        <taxon>Pseudomonadati</taxon>
        <taxon>Bacteroidota</taxon>
        <taxon>Saprospiria</taxon>
        <taxon>Saprospirales</taxon>
        <taxon>Saprospiraceae</taxon>
        <taxon>Candidatus Opimibacter</taxon>
    </lineage>
</organism>
<dbReference type="SUPFAM" id="SSF82171">
    <property type="entry name" value="DPP6 N-terminal domain-like"/>
    <property type="match status" value="1"/>
</dbReference>
<dbReference type="AlphaFoldDB" id="A0A9D7STN8"/>
<proteinExistence type="predicted"/>
<name>A0A9D7STN8_9BACT</name>
<dbReference type="EMBL" id="JADKGY010000008">
    <property type="protein sequence ID" value="MBK9982938.1"/>
    <property type="molecule type" value="Genomic_DNA"/>
</dbReference>
<accession>A0A9D7STN8</accession>
<sequence>MGPGKKIKLMFIFCFLFTWTSRIIAQKQNNIWYFGTRAGLDFNVDPPKSISGNLVALEGTASISDPGGNNLFYSDGVTVWDRNKNIMPNGAGLVGGASSTQAALIVPLPGSCSQYYLFTTEDHFTNGGLAYSVVDMCLNNGMGDVVLSTKNKPVIDETAEKITAVLHTNGKDIWIITHTLNSGKFQAFLLTSTGLNTTPVISTIGSFYANDAIIGPVKASHNGTKIVSSASFRGICEMFDFDSSTGQLSNVRNLNQLFNGQQWVYGIEFSPNDSLLYLSTFFVTNYLYQVNLFNDQVTTLNSISGNYHYGALQMGPDKKIYMARNNSSFLDVIDHPDMPGTTCGYREKGQLLSTGTSSQSGLPNFAPYSFFLNPNTLLFLGKDTTLCNGDSLIINLSSTSNCPVNYLWNDGTSTIKKVIKTTGTYWVEANYPCFSLRDTIHIDAPSPPVISLPDTSICEGQNVIYDAFITGASYLWSDNSTTPKINISKQGHYWVQLSSSCYSVSDSFDVSVTPFPKVSFPDTNICHDDSLVLDASFPGVVYLWSDGTTTPKNVFSTSGSYWVQLENVCFTHRDTFQIAFAPVPTLIFNDTIICQGEVLTLDATFPGTQYLWSDNTTKAIHDFNTKGLYWIEISNTCYSYRDSFSIDIIRRPEVTFPDTSFCVGDTLTLNAAFPGVTFLWSDSSTDSILSLVKAGSYWVQLSNACFSVKEMINTTSIAPPDITLADTVLCAGQSLILDATFPGASYLWSDQSTLSSLLVDHAGMYWVEVSNACGQKMLTIHIQNLDCDFSVYVPNVFSPNDDGINETVKPFVSTPLSEYQFIIFDRWGDCVFVSADNQESWNGVYKNKKVPPGVFAYYMDCTSVMGIRKTLKGDITLIR</sequence>
<evidence type="ECO:0000313" key="1">
    <source>
        <dbReference type="EMBL" id="MBK9982938.1"/>
    </source>
</evidence>
<dbReference type="Proteomes" id="UP000808337">
    <property type="component" value="Unassembled WGS sequence"/>
</dbReference>
<dbReference type="NCBIfam" id="TIGR04131">
    <property type="entry name" value="Bac_Flav_CTERM"/>
    <property type="match status" value="1"/>
</dbReference>